<gene>
    <name evidence="7" type="ORF">ABS361_16730</name>
</gene>
<proteinExistence type="inferred from homology"/>
<evidence type="ECO:0000256" key="1">
    <source>
        <dbReference type="ARBA" id="ARBA00004141"/>
    </source>
</evidence>
<dbReference type="GO" id="GO:0140359">
    <property type="term" value="F:ABC-type transporter activity"/>
    <property type="evidence" value="ECO:0007669"/>
    <property type="project" value="InterPro"/>
</dbReference>
<keyword evidence="5" id="KW-0813">Transport</keyword>
<dbReference type="PANTHER" id="PTHR43027">
    <property type="entry name" value="DOXORUBICIN RESISTANCE ABC TRANSPORTER PERMEASE PROTEIN DRRC-RELATED"/>
    <property type="match status" value="1"/>
</dbReference>
<dbReference type="InterPro" id="IPR052902">
    <property type="entry name" value="ABC-2_transporter"/>
</dbReference>
<feature type="transmembrane region" description="Helical" evidence="5">
    <location>
        <begin position="217"/>
        <end position="237"/>
    </location>
</feature>
<keyword evidence="2 5" id="KW-0812">Transmembrane</keyword>
<dbReference type="GO" id="GO:0005886">
    <property type="term" value="C:plasma membrane"/>
    <property type="evidence" value="ECO:0007669"/>
    <property type="project" value="UniProtKB-SubCell"/>
</dbReference>
<evidence type="ECO:0000256" key="2">
    <source>
        <dbReference type="ARBA" id="ARBA00022692"/>
    </source>
</evidence>
<dbReference type="Pfam" id="PF01061">
    <property type="entry name" value="ABC2_membrane"/>
    <property type="match status" value="1"/>
</dbReference>
<sequence>MLRHWYLLSSSWPRTVELIYWPTVQLLTWGFVQLYVQSHSSFFSHAAGTFVGGILLWDVLLRSQQGFAFSFMEEMWSRNLGNLLMSPLRPSEFLVSLMIMSVVRLSIGMIPVTFIAIPLFGFNIWGLGLPLALFFLNLLLFGWAIGIMVAGVLLRQGMGAENIAWSLMFLIMPLTCVYYPVATLPGFVQPFAWALPTTFVFEGMRAIIIDGVFRADLMAGALGLNTVAMAVSVWAFFRLLRSARRAGSLLQQGE</sequence>
<dbReference type="EMBL" id="CP158568">
    <property type="protein sequence ID" value="XBY43706.1"/>
    <property type="molecule type" value="Genomic_DNA"/>
</dbReference>
<accession>A0AAU7X6L0</accession>
<evidence type="ECO:0000256" key="5">
    <source>
        <dbReference type="RuleBase" id="RU361157"/>
    </source>
</evidence>
<dbReference type="KEGG" id="mflg:ABS361_16730"/>
<comment type="subcellular location">
    <subcellularLocation>
        <location evidence="5">Cell inner membrane</location>
        <topology evidence="5">Multi-pass membrane protein</topology>
    </subcellularLocation>
    <subcellularLocation>
        <location evidence="1">Membrane</location>
        <topology evidence="1">Multi-pass membrane protein</topology>
    </subcellularLocation>
</comment>
<evidence type="ECO:0000259" key="6">
    <source>
        <dbReference type="PROSITE" id="PS51012"/>
    </source>
</evidence>
<name>A0AAU7X6L0_9HYPH</name>
<keyword evidence="4 5" id="KW-0472">Membrane</keyword>
<protein>
    <recommendedName>
        <fullName evidence="5">Transport permease protein</fullName>
    </recommendedName>
</protein>
<comment type="similarity">
    <text evidence="5">Belongs to the ABC-2 integral membrane protein family.</text>
</comment>
<dbReference type="RefSeq" id="WP_407048808.1">
    <property type="nucleotide sequence ID" value="NZ_CP158568.1"/>
</dbReference>
<keyword evidence="5" id="KW-1003">Cell membrane</keyword>
<reference evidence="7" key="1">
    <citation type="submission" date="2024-06" db="EMBL/GenBank/DDBJ databases">
        <title>Methylostella associata gen. nov., sp. nov., a novel Ancalomicrobiaceae-affiliated facultatively methylotrophic bacteria that feed on methanotrophs of the genus Methylococcus.</title>
        <authorList>
            <person name="Saltykova V."/>
            <person name="Danilova O.V."/>
            <person name="Oshkin I.Y."/>
            <person name="Belova S.E."/>
            <person name="Pimenov N.V."/>
            <person name="Dedysh S.N."/>
        </authorList>
    </citation>
    <scope>NUCLEOTIDE SEQUENCE</scope>
    <source>
        <strain evidence="7">S20</strain>
    </source>
</reference>
<feature type="transmembrane region" description="Helical" evidence="5">
    <location>
        <begin position="93"/>
        <end position="120"/>
    </location>
</feature>
<keyword evidence="3 5" id="KW-1133">Transmembrane helix</keyword>
<dbReference type="InterPro" id="IPR047817">
    <property type="entry name" value="ABC2_TM_bact-type"/>
</dbReference>
<evidence type="ECO:0000313" key="7">
    <source>
        <dbReference type="EMBL" id="XBY43706.1"/>
    </source>
</evidence>
<feature type="transmembrane region" description="Helical" evidence="5">
    <location>
        <begin position="42"/>
        <end position="61"/>
    </location>
</feature>
<dbReference type="AlphaFoldDB" id="A0AAU7X6L0"/>
<feature type="transmembrane region" description="Helical" evidence="5">
    <location>
        <begin position="163"/>
        <end position="181"/>
    </location>
</feature>
<dbReference type="InterPro" id="IPR013525">
    <property type="entry name" value="ABC2_TM"/>
</dbReference>
<organism evidence="7">
    <name type="scientific">Methyloraptor flagellatus</name>
    <dbReference type="NCBI Taxonomy" id="3162530"/>
    <lineage>
        <taxon>Bacteria</taxon>
        <taxon>Pseudomonadati</taxon>
        <taxon>Pseudomonadota</taxon>
        <taxon>Alphaproteobacteria</taxon>
        <taxon>Hyphomicrobiales</taxon>
        <taxon>Ancalomicrobiaceae</taxon>
        <taxon>Methyloraptor</taxon>
    </lineage>
</organism>
<dbReference type="PROSITE" id="PS51012">
    <property type="entry name" value="ABC_TM2"/>
    <property type="match status" value="1"/>
</dbReference>
<comment type="caution">
    <text evidence="5">Lacks conserved residue(s) required for the propagation of feature annotation.</text>
</comment>
<feature type="transmembrane region" description="Helical" evidence="5">
    <location>
        <begin position="132"/>
        <end position="154"/>
    </location>
</feature>
<evidence type="ECO:0000256" key="3">
    <source>
        <dbReference type="ARBA" id="ARBA00022989"/>
    </source>
</evidence>
<dbReference type="PANTHER" id="PTHR43027:SF1">
    <property type="entry name" value="DOXORUBICIN RESISTANCE ABC TRANSPORTER PERMEASE PROTEIN DRRC-RELATED"/>
    <property type="match status" value="1"/>
</dbReference>
<feature type="domain" description="ABC transmembrane type-2" evidence="6">
    <location>
        <begin position="13"/>
        <end position="239"/>
    </location>
</feature>
<evidence type="ECO:0000256" key="4">
    <source>
        <dbReference type="ARBA" id="ARBA00023136"/>
    </source>
</evidence>